<accession>A0A7E4VSH5</accession>
<sequence length="134" mass="15069">MTSLTPKTSDSETFGLTDTVIEDERYVDVLHLVHGVNALIQQTQNSLSHRRDPLYVALAALSSELDHAFRPVTEKYECMRDGGRQLRAAAVTTSVFRRSGGSNMRTSAPTMNLRQRVTRMNYNLDTAMQPDLPR</sequence>
<reference evidence="2" key="2">
    <citation type="submission" date="2020-10" db="UniProtKB">
        <authorList>
            <consortium name="WormBaseParasite"/>
        </authorList>
    </citation>
    <scope>IDENTIFICATION</scope>
</reference>
<dbReference type="Proteomes" id="UP000492821">
    <property type="component" value="Unassembled WGS sequence"/>
</dbReference>
<dbReference type="WBParaSite" id="Pan_g2668.t1">
    <property type="protein sequence ID" value="Pan_g2668.t1"/>
    <property type="gene ID" value="Pan_g2668"/>
</dbReference>
<protein>
    <submittedName>
        <fullName evidence="2">Focal_AT domain-containing protein</fullName>
    </submittedName>
</protein>
<evidence type="ECO:0000313" key="2">
    <source>
        <dbReference type="WBParaSite" id="Pan_g2668.t1"/>
    </source>
</evidence>
<name>A0A7E4VSH5_PANRE</name>
<organism evidence="1 2">
    <name type="scientific">Panagrellus redivivus</name>
    <name type="common">Microworm</name>
    <dbReference type="NCBI Taxonomy" id="6233"/>
    <lineage>
        <taxon>Eukaryota</taxon>
        <taxon>Metazoa</taxon>
        <taxon>Ecdysozoa</taxon>
        <taxon>Nematoda</taxon>
        <taxon>Chromadorea</taxon>
        <taxon>Rhabditida</taxon>
        <taxon>Tylenchina</taxon>
        <taxon>Panagrolaimomorpha</taxon>
        <taxon>Panagrolaimoidea</taxon>
        <taxon>Panagrolaimidae</taxon>
        <taxon>Panagrellus</taxon>
    </lineage>
</organism>
<evidence type="ECO:0000313" key="1">
    <source>
        <dbReference type="Proteomes" id="UP000492821"/>
    </source>
</evidence>
<keyword evidence="1" id="KW-1185">Reference proteome</keyword>
<proteinExistence type="predicted"/>
<reference evidence="1" key="1">
    <citation type="journal article" date="2013" name="Genetics">
        <title>The draft genome and transcriptome of Panagrellus redivivus are shaped by the harsh demands of a free-living lifestyle.</title>
        <authorList>
            <person name="Srinivasan J."/>
            <person name="Dillman A.R."/>
            <person name="Macchietto M.G."/>
            <person name="Heikkinen L."/>
            <person name="Lakso M."/>
            <person name="Fracchia K.M."/>
            <person name="Antoshechkin I."/>
            <person name="Mortazavi A."/>
            <person name="Wong G."/>
            <person name="Sternberg P.W."/>
        </authorList>
    </citation>
    <scope>NUCLEOTIDE SEQUENCE [LARGE SCALE GENOMIC DNA]</scope>
    <source>
        <strain evidence="1">MT8872</strain>
    </source>
</reference>
<dbReference type="AlphaFoldDB" id="A0A7E4VSH5"/>